<keyword evidence="2" id="KW-1133">Transmembrane helix</keyword>
<feature type="transmembrane region" description="Helical" evidence="2">
    <location>
        <begin position="43"/>
        <end position="62"/>
    </location>
</feature>
<proteinExistence type="predicted"/>
<feature type="transmembrane region" description="Helical" evidence="2">
    <location>
        <begin position="6"/>
        <end position="22"/>
    </location>
</feature>
<dbReference type="RefSeq" id="WP_169240378.1">
    <property type="nucleotide sequence ID" value="NZ_JAAIIG010000002.1"/>
</dbReference>
<dbReference type="Proteomes" id="UP000543419">
    <property type="component" value="Unassembled WGS sequence"/>
</dbReference>
<keyword evidence="2" id="KW-0812">Transmembrane</keyword>
<sequence length="138" mass="15078">MAVVCVAIIILAMMAQALSWNRRMELRGAGRCEESERYRRRAWAARIIMFLVTIILGLVAVFPTPDPVLAATFLLTGAGVDILVMRSCMVAIRARCDEAYDAGYEDGSREAGRNQTPVPTDAQAGNEPAAEPTDTFNE</sequence>
<dbReference type="AlphaFoldDB" id="A0A7Y0EW90"/>
<gene>
    <name evidence="3" type="ORF">G1C97_0491</name>
</gene>
<accession>A0A7Y0EW90</accession>
<evidence type="ECO:0000313" key="4">
    <source>
        <dbReference type="Proteomes" id="UP000543419"/>
    </source>
</evidence>
<evidence type="ECO:0000256" key="1">
    <source>
        <dbReference type="SAM" id="MobiDB-lite"/>
    </source>
</evidence>
<organism evidence="3 4">
    <name type="scientific">Bifidobacterium olomucense</name>
    <dbReference type="NCBI Taxonomy" id="2675324"/>
    <lineage>
        <taxon>Bacteria</taxon>
        <taxon>Bacillati</taxon>
        <taxon>Actinomycetota</taxon>
        <taxon>Actinomycetes</taxon>
        <taxon>Bifidobacteriales</taxon>
        <taxon>Bifidobacteriaceae</taxon>
        <taxon>Bifidobacterium</taxon>
    </lineage>
</organism>
<evidence type="ECO:0000313" key="3">
    <source>
        <dbReference type="EMBL" id="NMM97542.1"/>
    </source>
</evidence>
<protein>
    <submittedName>
        <fullName evidence="3">Uncharacterized protein</fullName>
    </submittedName>
</protein>
<keyword evidence="4" id="KW-1185">Reference proteome</keyword>
<reference evidence="3 4" key="1">
    <citation type="submission" date="2020-02" db="EMBL/GenBank/DDBJ databases">
        <title>Characterization of phylogenetic diversity of novel bifidobacterial species isolated in Czech ZOOs.</title>
        <authorList>
            <person name="Lugli G.A."/>
            <person name="Vera N.B."/>
            <person name="Ventura M."/>
        </authorList>
    </citation>
    <scope>NUCLEOTIDE SEQUENCE [LARGE SCALE GENOMIC DNA]</scope>
    <source>
        <strain evidence="3 4">DSM 109959</strain>
    </source>
</reference>
<feature type="transmembrane region" description="Helical" evidence="2">
    <location>
        <begin position="68"/>
        <end position="85"/>
    </location>
</feature>
<keyword evidence="2" id="KW-0472">Membrane</keyword>
<comment type="caution">
    <text evidence="3">The sequence shown here is derived from an EMBL/GenBank/DDBJ whole genome shotgun (WGS) entry which is preliminary data.</text>
</comment>
<dbReference type="EMBL" id="JAAIIG010000002">
    <property type="protein sequence ID" value="NMM97542.1"/>
    <property type="molecule type" value="Genomic_DNA"/>
</dbReference>
<name>A0A7Y0EW90_9BIFI</name>
<evidence type="ECO:0000256" key="2">
    <source>
        <dbReference type="SAM" id="Phobius"/>
    </source>
</evidence>
<feature type="region of interest" description="Disordered" evidence="1">
    <location>
        <begin position="105"/>
        <end position="138"/>
    </location>
</feature>